<organism evidence="1 2">
    <name type="scientific">Coprinellus micaceus</name>
    <name type="common">Glistening ink-cap mushroom</name>
    <name type="synonym">Coprinus micaceus</name>
    <dbReference type="NCBI Taxonomy" id="71717"/>
    <lineage>
        <taxon>Eukaryota</taxon>
        <taxon>Fungi</taxon>
        <taxon>Dikarya</taxon>
        <taxon>Basidiomycota</taxon>
        <taxon>Agaricomycotina</taxon>
        <taxon>Agaricomycetes</taxon>
        <taxon>Agaricomycetidae</taxon>
        <taxon>Agaricales</taxon>
        <taxon>Agaricineae</taxon>
        <taxon>Psathyrellaceae</taxon>
        <taxon>Coprinellus</taxon>
    </lineage>
</organism>
<dbReference type="EMBL" id="QPFP01000070">
    <property type="protein sequence ID" value="TEB24088.1"/>
    <property type="molecule type" value="Genomic_DNA"/>
</dbReference>
<evidence type="ECO:0000313" key="2">
    <source>
        <dbReference type="Proteomes" id="UP000298030"/>
    </source>
</evidence>
<dbReference type="OrthoDB" id="3099721at2759"/>
<name>A0A4Y7SR14_COPMI</name>
<comment type="caution">
    <text evidence="1">The sequence shown here is derived from an EMBL/GenBank/DDBJ whole genome shotgun (WGS) entry which is preliminary data.</text>
</comment>
<protein>
    <submittedName>
        <fullName evidence="1">Uncharacterized protein</fullName>
    </submittedName>
</protein>
<dbReference type="AlphaFoldDB" id="A0A4Y7SR14"/>
<dbReference type="Proteomes" id="UP000298030">
    <property type="component" value="Unassembled WGS sequence"/>
</dbReference>
<evidence type="ECO:0000313" key="1">
    <source>
        <dbReference type="EMBL" id="TEB24088.1"/>
    </source>
</evidence>
<proteinExistence type="predicted"/>
<sequence length="214" mass="23632">MSTSSTNPSTQPSTEGRVFVELFPPWAPAPQPTADALRTLPLIGPNSPLKGFAIPITDIEVEMFMDNLGDEDELELDNSELHQLFPPVVEAMFFGLDFEGADILVEEILVPVPGDWGVPISTEEGPTEEDATGPRFWRATGVVLAHNRDEYDVDLSGARKLVKALQRQLGVKASPGWYEVVEKEGPELTEKQIRKLCKKSGSSELREMATLNWL</sequence>
<accession>A0A4Y7SR14</accession>
<keyword evidence="2" id="KW-1185">Reference proteome</keyword>
<gene>
    <name evidence="1" type="ORF">FA13DRAFT_1739454</name>
</gene>
<reference evidence="1 2" key="1">
    <citation type="journal article" date="2019" name="Nat. Ecol. Evol.">
        <title>Megaphylogeny resolves global patterns of mushroom evolution.</title>
        <authorList>
            <person name="Varga T."/>
            <person name="Krizsan K."/>
            <person name="Foldi C."/>
            <person name="Dima B."/>
            <person name="Sanchez-Garcia M."/>
            <person name="Sanchez-Ramirez S."/>
            <person name="Szollosi G.J."/>
            <person name="Szarkandi J.G."/>
            <person name="Papp V."/>
            <person name="Albert L."/>
            <person name="Andreopoulos W."/>
            <person name="Angelini C."/>
            <person name="Antonin V."/>
            <person name="Barry K.W."/>
            <person name="Bougher N.L."/>
            <person name="Buchanan P."/>
            <person name="Buyck B."/>
            <person name="Bense V."/>
            <person name="Catcheside P."/>
            <person name="Chovatia M."/>
            <person name="Cooper J."/>
            <person name="Damon W."/>
            <person name="Desjardin D."/>
            <person name="Finy P."/>
            <person name="Geml J."/>
            <person name="Haridas S."/>
            <person name="Hughes K."/>
            <person name="Justo A."/>
            <person name="Karasinski D."/>
            <person name="Kautmanova I."/>
            <person name="Kiss B."/>
            <person name="Kocsube S."/>
            <person name="Kotiranta H."/>
            <person name="LaButti K.M."/>
            <person name="Lechner B.E."/>
            <person name="Liimatainen K."/>
            <person name="Lipzen A."/>
            <person name="Lukacs Z."/>
            <person name="Mihaltcheva S."/>
            <person name="Morgado L.N."/>
            <person name="Niskanen T."/>
            <person name="Noordeloos M.E."/>
            <person name="Ohm R.A."/>
            <person name="Ortiz-Santana B."/>
            <person name="Ovrebo C."/>
            <person name="Racz N."/>
            <person name="Riley R."/>
            <person name="Savchenko A."/>
            <person name="Shiryaev A."/>
            <person name="Soop K."/>
            <person name="Spirin V."/>
            <person name="Szebenyi C."/>
            <person name="Tomsovsky M."/>
            <person name="Tulloss R.E."/>
            <person name="Uehling J."/>
            <person name="Grigoriev I.V."/>
            <person name="Vagvolgyi C."/>
            <person name="Papp T."/>
            <person name="Martin F.M."/>
            <person name="Miettinen O."/>
            <person name="Hibbett D.S."/>
            <person name="Nagy L.G."/>
        </authorList>
    </citation>
    <scope>NUCLEOTIDE SEQUENCE [LARGE SCALE GENOMIC DNA]</scope>
    <source>
        <strain evidence="1 2">FP101781</strain>
    </source>
</reference>